<evidence type="ECO:0000259" key="4">
    <source>
        <dbReference type="Pfam" id="PF14432"/>
    </source>
</evidence>
<dbReference type="InterPro" id="IPR046960">
    <property type="entry name" value="PPR_At4g14850-like_plant"/>
</dbReference>
<dbReference type="RefSeq" id="XP_039146571.1">
    <property type="nucleotide sequence ID" value="XM_039290637.1"/>
</dbReference>
<dbReference type="GO" id="GO:0009451">
    <property type="term" value="P:RNA modification"/>
    <property type="evidence" value="ECO:0007669"/>
    <property type="project" value="InterPro"/>
</dbReference>
<dbReference type="Gene3D" id="1.25.40.10">
    <property type="entry name" value="Tetratricopeptide repeat domain"/>
    <property type="match status" value="3"/>
</dbReference>
<dbReference type="GO" id="GO:0003723">
    <property type="term" value="F:RNA binding"/>
    <property type="evidence" value="ECO:0007669"/>
    <property type="project" value="InterPro"/>
</dbReference>
<dbReference type="GO" id="GO:0010467">
    <property type="term" value="P:gene expression"/>
    <property type="evidence" value="ECO:0007669"/>
    <property type="project" value="UniProtKB-ARBA"/>
</dbReference>
<feature type="repeat" description="PPR" evidence="3">
    <location>
        <begin position="168"/>
        <end position="202"/>
    </location>
</feature>
<dbReference type="Pfam" id="PF14432">
    <property type="entry name" value="DYW_deaminase"/>
    <property type="match status" value="1"/>
</dbReference>
<feature type="domain" description="DYW" evidence="4">
    <location>
        <begin position="686"/>
        <end position="778"/>
    </location>
</feature>
<dbReference type="FunFam" id="1.25.40.10:FF:000463">
    <property type="entry name" value="Pentatricopeptide repeat-containing protein"/>
    <property type="match status" value="1"/>
</dbReference>
<dbReference type="Pfam" id="PF13041">
    <property type="entry name" value="PPR_2"/>
    <property type="match status" value="2"/>
</dbReference>
<keyword evidence="2" id="KW-0677">Repeat</keyword>
<dbReference type="NCBIfam" id="TIGR00756">
    <property type="entry name" value="PPR"/>
    <property type="match status" value="2"/>
</dbReference>
<evidence type="ECO:0000313" key="5">
    <source>
        <dbReference type="Proteomes" id="UP001515500"/>
    </source>
</evidence>
<dbReference type="GeneID" id="120283866"/>
<feature type="repeat" description="PPR" evidence="3">
    <location>
        <begin position="370"/>
        <end position="404"/>
    </location>
</feature>
<dbReference type="PROSITE" id="PS51375">
    <property type="entry name" value="PPR"/>
    <property type="match status" value="4"/>
</dbReference>
<comment type="similarity">
    <text evidence="1">Belongs to the PPR family. PCMP-H subfamily.</text>
</comment>
<reference evidence="6" key="1">
    <citation type="submission" date="2025-08" db="UniProtKB">
        <authorList>
            <consortium name="RefSeq"/>
        </authorList>
    </citation>
    <scope>IDENTIFICATION</scope>
</reference>
<dbReference type="InterPro" id="IPR011990">
    <property type="entry name" value="TPR-like_helical_dom_sf"/>
</dbReference>
<dbReference type="PANTHER" id="PTHR47926">
    <property type="entry name" value="PENTATRICOPEPTIDE REPEAT-CONTAINING PROTEIN"/>
    <property type="match status" value="1"/>
</dbReference>
<dbReference type="Pfam" id="PF01535">
    <property type="entry name" value="PPR"/>
    <property type="match status" value="4"/>
</dbReference>
<dbReference type="InterPro" id="IPR032867">
    <property type="entry name" value="DYW_dom"/>
</dbReference>
<protein>
    <submittedName>
        <fullName evidence="6">LOW QUALITY PROTEIN: pentatricopeptide repeat-containing protein At4g30700-like</fullName>
    </submittedName>
</protein>
<dbReference type="InterPro" id="IPR046848">
    <property type="entry name" value="E_motif"/>
</dbReference>
<evidence type="ECO:0000256" key="1">
    <source>
        <dbReference type="ARBA" id="ARBA00006643"/>
    </source>
</evidence>
<dbReference type="Pfam" id="PF20431">
    <property type="entry name" value="E_motif"/>
    <property type="match status" value="1"/>
</dbReference>
<gene>
    <name evidence="6" type="primary">LOC120283866</name>
</gene>
<proteinExistence type="inferred from homology"/>
<dbReference type="FunFam" id="1.25.40.10:FF:001104">
    <property type="entry name" value="Uncharacterized protein"/>
    <property type="match status" value="1"/>
</dbReference>
<dbReference type="SUPFAM" id="SSF48452">
    <property type="entry name" value="TPR-like"/>
    <property type="match status" value="1"/>
</dbReference>
<dbReference type="GO" id="GO:0008270">
    <property type="term" value="F:zinc ion binding"/>
    <property type="evidence" value="ECO:0007669"/>
    <property type="project" value="InterPro"/>
</dbReference>
<dbReference type="PANTHER" id="PTHR47926:SF452">
    <property type="entry name" value="PENTATRICOPEPTIDE REPEAT-CONTAINING PROTEIN"/>
    <property type="match status" value="1"/>
</dbReference>
<dbReference type="AlphaFoldDB" id="A0AB40D2L3"/>
<feature type="repeat" description="PPR" evidence="3">
    <location>
        <begin position="440"/>
        <end position="470"/>
    </location>
</feature>
<organism evidence="5 6">
    <name type="scientific">Dioscorea cayennensis subsp. rotundata</name>
    <name type="common">White Guinea yam</name>
    <name type="synonym">Dioscorea rotundata</name>
    <dbReference type="NCBI Taxonomy" id="55577"/>
    <lineage>
        <taxon>Eukaryota</taxon>
        <taxon>Viridiplantae</taxon>
        <taxon>Streptophyta</taxon>
        <taxon>Embryophyta</taxon>
        <taxon>Tracheophyta</taxon>
        <taxon>Spermatophyta</taxon>
        <taxon>Magnoliopsida</taxon>
        <taxon>Liliopsida</taxon>
        <taxon>Dioscoreales</taxon>
        <taxon>Dioscoreaceae</taxon>
        <taxon>Dioscorea</taxon>
    </lineage>
</organism>
<name>A0AB40D2L3_DIOCR</name>
<evidence type="ECO:0000313" key="6">
    <source>
        <dbReference type="RefSeq" id="XP_039146571.1"/>
    </source>
</evidence>
<keyword evidence="5" id="KW-1185">Reference proteome</keyword>
<evidence type="ECO:0000256" key="2">
    <source>
        <dbReference type="ARBA" id="ARBA00022737"/>
    </source>
</evidence>
<dbReference type="InterPro" id="IPR002885">
    <property type="entry name" value="PPR_rpt"/>
</dbReference>
<evidence type="ECO:0000256" key="3">
    <source>
        <dbReference type="PROSITE-ProRule" id="PRU00708"/>
    </source>
</evidence>
<dbReference type="FunFam" id="1.25.40.10:FF:000364">
    <property type="entry name" value="Pentatricopeptide repeat (PPR-like) superfamily protein"/>
    <property type="match status" value="1"/>
</dbReference>
<sequence>MPNRSHSFYSYLSLISRSTTPLHLLQILSHSIISGHHPNLLLSTHLISHLSSSHHHSLSLLLFSSIPNPDLFLFNTLLRSTPSPSLSLSLFSSLPHLHLHPNPFTFSFAISSSSSFPSPFPGRSLHARSILSGFSSDPFIGSALTNFYLNFADSLSAHKVFDRIPQPDTVSWNSLLSGLIKNNAFSQSLIVFNRMFSSGTSFDPTTFAVILPAIAESQDLNLGLEVHCLAVKSGMASRSHVVTGLISMYSKCGEVSMARFLFNDIERPDLVARNAMISGYSVNQDVGLSVSLFRDLMAIGGKPSSSTLVGMIPVFSPFGHGFLSRCIHGFVIKCGFDSNSPVLTAIMTVYSRLNDLDSAQKVFYEMPEKSLASWNAMISAYAQNGLTEMAISLFQDMQALNVRPNPVTVTSTLSACAQLGALSIGKWVHRIITEEDLELNVFVSTALIDMYAKCGNIKEARKVFDSTKDKNVVSWNAMISGYGLHGDGHQALKLYSEMLTARIAPTSVTLLSVLYACSHGGLVEEGEAVFESMASEHEVNPGPEHYACMVDLLGRAGKLKQALEFIETVAVDAGAGVWAALLGACMKHKETSVAQIASNKLFELEPENSGYYVLMSNIYSANREFPQAAMVRETAKSRNLAKTPGCTLIEIGEKQHVFTSGDRCHPQTEAICAKLEELTAKMIEAGYRVETDAALYDVEEEEKEHMVKVHSEKLAIAFGLINTEPGTEIRIIKNLRVCLDCHNATKFISKVTERLIVVRDATRFHHFRDGLCSCGDYW</sequence>
<feature type="repeat" description="PPR" evidence="3">
    <location>
        <begin position="471"/>
        <end position="505"/>
    </location>
</feature>
<dbReference type="Proteomes" id="UP001515500">
    <property type="component" value="Chromosome 3"/>
</dbReference>
<accession>A0AB40D2L3</accession>